<dbReference type="InterPro" id="IPR018357">
    <property type="entry name" value="Hexapep_transf_CS"/>
</dbReference>
<keyword evidence="1 4" id="KW-0808">Transferase</keyword>
<dbReference type="CDD" id="cd04647">
    <property type="entry name" value="LbH_MAT_like"/>
    <property type="match status" value="1"/>
</dbReference>
<dbReference type="InterPro" id="IPR050179">
    <property type="entry name" value="Trans_hexapeptide_repeat"/>
</dbReference>
<dbReference type="EMBL" id="FOGW01000025">
    <property type="protein sequence ID" value="SES06076.1"/>
    <property type="molecule type" value="Genomic_DNA"/>
</dbReference>
<dbReference type="Gene3D" id="2.160.10.10">
    <property type="entry name" value="Hexapeptide repeat proteins"/>
    <property type="match status" value="1"/>
</dbReference>
<gene>
    <name evidence="4" type="ORF">SAMN02910429_01997</name>
</gene>
<dbReference type="PANTHER" id="PTHR43300">
    <property type="entry name" value="ACETYLTRANSFERASE"/>
    <property type="match status" value="1"/>
</dbReference>
<dbReference type="AlphaFoldDB" id="A0A1H9U9D6"/>
<dbReference type="RefSeq" id="WP_074730870.1">
    <property type="nucleotide sequence ID" value="NZ_FOGW01000025.1"/>
</dbReference>
<sequence>MATSFYSEDELKKIGFKSYGKNVLISRNAQIYGASKMVIGNNVRIDDFCVLSGAIELGSNIHIAVFCGIFAGNTGVKMCDFSTLSSRCVIYAESDDYSGEHLTNPTIDEEYLERVSGKVELGRHVIVETGATILPGVSIGEGTAVGSMSLVTKSLDEWGIYVGIPCKYKKERSKKLLELEKKYNKQYGE</sequence>
<reference evidence="5" key="1">
    <citation type="submission" date="2016-10" db="EMBL/GenBank/DDBJ databases">
        <authorList>
            <person name="Varghese N."/>
            <person name="Submissions S."/>
        </authorList>
    </citation>
    <scope>NUCLEOTIDE SEQUENCE [LARGE SCALE GENOMIC DNA]</scope>
    <source>
        <strain evidence="5">S1b</strain>
    </source>
</reference>
<evidence type="ECO:0000256" key="3">
    <source>
        <dbReference type="ARBA" id="ARBA00023315"/>
    </source>
</evidence>
<keyword evidence="3" id="KW-0012">Acyltransferase</keyword>
<dbReference type="PROSITE" id="PS00101">
    <property type="entry name" value="HEXAPEP_TRANSFERASES"/>
    <property type="match status" value="1"/>
</dbReference>
<dbReference type="PANTHER" id="PTHR43300:SF12">
    <property type="entry name" value="CHLORAMPHENICOL ACETYLTRANSFERASE"/>
    <property type="match status" value="1"/>
</dbReference>
<organism evidence="4 5">
    <name type="scientific">Lachnobacterium bovis</name>
    <dbReference type="NCBI Taxonomy" id="140626"/>
    <lineage>
        <taxon>Bacteria</taxon>
        <taxon>Bacillati</taxon>
        <taxon>Bacillota</taxon>
        <taxon>Clostridia</taxon>
        <taxon>Lachnospirales</taxon>
        <taxon>Lachnospiraceae</taxon>
        <taxon>Lachnobacterium</taxon>
    </lineage>
</organism>
<evidence type="ECO:0000313" key="5">
    <source>
        <dbReference type="Proteomes" id="UP000182471"/>
    </source>
</evidence>
<evidence type="ECO:0000256" key="1">
    <source>
        <dbReference type="ARBA" id="ARBA00022679"/>
    </source>
</evidence>
<dbReference type="SUPFAM" id="SSF51161">
    <property type="entry name" value="Trimeric LpxA-like enzymes"/>
    <property type="match status" value="1"/>
</dbReference>
<dbReference type="InterPro" id="IPR011004">
    <property type="entry name" value="Trimer_LpxA-like_sf"/>
</dbReference>
<dbReference type="GO" id="GO:0016746">
    <property type="term" value="F:acyltransferase activity"/>
    <property type="evidence" value="ECO:0007669"/>
    <property type="project" value="UniProtKB-KW"/>
</dbReference>
<keyword evidence="2" id="KW-0677">Repeat</keyword>
<protein>
    <submittedName>
        <fullName evidence="4">Galactoside O-acetyltransferase</fullName>
    </submittedName>
</protein>
<accession>A0A1H9U9D6</accession>
<proteinExistence type="predicted"/>
<evidence type="ECO:0000256" key="2">
    <source>
        <dbReference type="ARBA" id="ARBA00022737"/>
    </source>
</evidence>
<dbReference type="Proteomes" id="UP000182471">
    <property type="component" value="Unassembled WGS sequence"/>
</dbReference>
<name>A0A1H9U9D6_9FIRM</name>
<keyword evidence="5" id="KW-1185">Reference proteome</keyword>
<evidence type="ECO:0000313" key="4">
    <source>
        <dbReference type="EMBL" id="SES06076.1"/>
    </source>
</evidence>